<dbReference type="SUPFAM" id="SSF53300">
    <property type="entry name" value="vWA-like"/>
    <property type="match status" value="1"/>
</dbReference>
<organism evidence="3 4">
    <name type="scientific">Paramecium tetraurelia</name>
    <dbReference type="NCBI Taxonomy" id="5888"/>
    <lineage>
        <taxon>Eukaryota</taxon>
        <taxon>Sar</taxon>
        <taxon>Alveolata</taxon>
        <taxon>Ciliophora</taxon>
        <taxon>Intramacronucleata</taxon>
        <taxon>Oligohymenophorea</taxon>
        <taxon>Peniculida</taxon>
        <taxon>Parameciidae</taxon>
        <taxon>Paramecium</taxon>
    </lineage>
</organism>
<dbReference type="InParanoid" id="A0ED74"/>
<evidence type="ECO:0000256" key="1">
    <source>
        <dbReference type="SAM" id="Phobius"/>
    </source>
</evidence>
<name>A0ED74_PARTE</name>
<keyword evidence="1" id="KW-0812">Transmembrane</keyword>
<dbReference type="RefSeq" id="XP_001460638.1">
    <property type="nucleotide sequence ID" value="XM_001460601.1"/>
</dbReference>
<feature type="transmembrane region" description="Helical" evidence="1">
    <location>
        <begin position="539"/>
        <end position="560"/>
    </location>
</feature>
<keyword evidence="1" id="KW-0472">Membrane</keyword>
<protein>
    <recommendedName>
        <fullName evidence="2">VWFA domain-containing protein</fullName>
    </recommendedName>
</protein>
<proteinExistence type="predicted"/>
<dbReference type="HOGENOM" id="CLU_485286_0_0_1"/>
<dbReference type="Pfam" id="PF00092">
    <property type="entry name" value="VWA"/>
    <property type="match status" value="1"/>
</dbReference>
<dbReference type="PROSITE" id="PS50234">
    <property type="entry name" value="VWFA"/>
    <property type="match status" value="1"/>
</dbReference>
<accession>A0ED74</accession>
<keyword evidence="4" id="KW-1185">Reference proteome</keyword>
<dbReference type="AlphaFoldDB" id="A0ED74"/>
<dbReference type="Proteomes" id="UP000000600">
    <property type="component" value="Unassembled WGS sequence"/>
</dbReference>
<dbReference type="CDD" id="cd00198">
    <property type="entry name" value="vWFA"/>
    <property type="match status" value="1"/>
</dbReference>
<sequence>MQLNQERDAQYILVYQLFGDLYVFLNDQLKQKKLDLLEKFFAYLQKNDYKLSRIQASELFETIKRNFELQFYNKYTPQIVEEIQNQQCDLEQQFLESDDKEFIINYIIDQKNVINNHVDKKLDELTIRLEEDFQFELAEQYQELIEKLKKNAHLLKEYLVPNLNVEEYFENPQQDLERKLFGIVVCFLQGSNSRDINLINKKYKFIFYQGEKVKVEFHLNNLQNPEIKLLDVFVEELIEILNQKKNIKIQLNFNLFKMQEQLFKKKIEMQGCQTSCGFCNRKCDLQQEHQSNHECQNGHFLIVNLEKQKQQYSCDDDFFFLRRVENFEWDFDPKQNIDQKKQLKDKLIKIWQEYGQDICNKLQKSYQNIQQLNHNRVHYIFILDSSESMNKDWTDIKKGVREFIKKIKEKDQVENKEFWISLILFNKEQTTLINSKRARDIKTKFKMNFLGGGTNFGKPIKKAINLVKKDNTSDLFLILFYTDGKAAIPEQELKKMQNLEEEKRKKIHLIACTHDSNTQNKVLNNMVKYFSDHIKQAEIFTFSSANVLIGFWSVVINFRLNR</sequence>
<keyword evidence="1" id="KW-1133">Transmembrane helix</keyword>
<dbReference type="InterPro" id="IPR002035">
    <property type="entry name" value="VWF_A"/>
</dbReference>
<dbReference type="EMBL" id="CT868671">
    <property type="protein sequence ID" value="CAK93241.1"/>
    <property type="molecule type" value="Genomic_DNA"/>
</dbReference>
<gene>
    <name evidence="3" type="ORF">GSPATT00004110001</name>
</gene>
<dbReference type="KEGG" id="ptm:GSPATT00004110001"/>
<dbReference type="InterPro" id="IPR036465">
    <property type="entry name" value="vWFA_dom_sf"/>
</dbReference>
<reference evidence="3 4" key="1">
    <citation type="journal article" date="2006" name="Nature">
        <title>Global trends of whole-genome duplications revealed by the ciliate Paramecium tetraurelia.</title>
        <authorList>
            <consortium name="Genoscope"/>
            <person name="Aury J.-M."/>
            <person name="Jaillon O."/>
            <person name="Duret L."/>
            <person name="Noel B."/>
            <person name="Jubin C."/>
            <person name="Porcel B.M."/>
            <person name="Segurens B."/>
            <person name="Daubin V."/>
            <person name="Anthouard V."/>
            <person name="Aiach N."/>
            <person name="Arnaiz O."/>
            <person name="Billaut A."/>
            <person name="Beisson J."/>
            <person name="Blanc I."/>
            <person name="Bouhouche K."/>
            <person name="Camara F."/>
            <person name="Duharcourt S."/>
            <person name="Guigo R."/>
            <person name="Gogendeau D."/>
            <person name="Katinka M."/>
            <person name="Keller A.-M."/>
            <person name="Kissmehl R."/>
            <person name="Klotz C."/>
            <person name="Koll F."/>
            <person name="Le Moue A."/>
            <person name="Lepere C."/>
            <person name="Malinsky S."/>
            <person name="Nowacki M."/>
            <person name="Nowak J.K."/>
            <person name="Plattner H."/>
            <person name="Poulain J."/>
            <person name="Ruiz F."/>
            <person name="Serrano V."/>
            <person name="Zagulski M."/>
            <person name="Dessen P."/>
            <person name="Betermier M."/>
            <person name="Weissenbach J."/>
            <person name="Scarpelli C."/>
            <person name="Schachter V."/>
            <person name="Sperling L."/>
            <person name="Meyer E."/>
            <person name="Cohen J."/>
            <person name="Wincker P."/>
        </authorList>
    </citation>
    <scope>NUCLEOTIDE SEQUENCE [LARGE SCALE GENOMIC DNA]</scope>
    <source>
        <strain evidence="3 4">Stock d4-2</strain>
    </source>
</reference>
<dbReference type="GeneID" id="5046423"/>
<dbReference type="Gene3D" id="3.40.50.410">
    <property type="entry name" value="von Willebrand factor, type A domain"/>
    <property type="match status" value="1"/>
</dbReference>
<evidence type="ECO:0000313" key="3">
    <source>
        <dbReference type="EMBL" id="CAK93241.1"/>
    </source>
</evidence>
<feature type="domain" description="VWFA" evidence="2">
    <location>
        <begin position="378"/>
        <end position="555"/>
    </location>
</feature>
<dbReference type="SMART" id="SM00327">
    <property type="entry name" value="VWA"/>
    <property type="match status" value="1"/>
</dbReference>
<evidence type="ECO:0000259" key="2">
    <source>
        <dbReference type="PROSITE" id="PS50234"/>
    </source>
</evidence>
<dbReference type="OMA" id="DEMNDEC"/>
<evidence type="ECO:0000313" key="4">
    <source>
        <dbReference type="Proteomes" id="UP000000600"/>
    </source>
</evidence>